<feature type="compositionally biased region" description="Polar residues" evidence="5">
    <location>
        <begin position="186"/>
        <end position="207"/>
    </location>
</feature>
<dbReference type="InterPro" id="IPR017441">
    <property type="entry name" value="Protein_kinase_ATP_BS"/>
</dbReference>
<dbReference type="CDD" id="cd00180">
    <property type="entry name" value="PKc"/>
    <property type="match status" value="1"/>
</dbReference>
<dbReference type="InterPro" id="IPR000719">
    <property type="entry name" value="Prot_kinase_dom"/>
</dbReference>
<keyword evidence="4" id="KW-0808">Transferase</keyword>
<evidence type="ECO:0000259" key="6">
    <source>
        <dbReference type="PROSITE" id="PS50011"/>
    </source>
</evidence>
<evidence type="ECO:0000313" key="7">
    <source>
        <dbReference type="EMBL" id="EGT31904.1"/>
    </source>
</evidence>
<keyword evidence="8" id="KW-1185">Reference proteome</keyword>
<dbReference type="PROSITE" id="PS00107">
    <property type="entry name" value="PROTEIN_KINASE_ATP"/>
    <property type="match status" value="1"/>
</dbReference>
<dbReference type="PROSITE" id="PS50011">
    <property type="entry name" value="PROTEIN_KINASE_DOM"/>
    <property type="match status" value="1"/>
</dbReference>
<dbReference type="InterPro" id="IPR011009">
    <property type="entry name" value="Kinase-like_dom_sf"/>
</dbReference>
<feature type="domain" description="Protein kinase" evidence="6">
    <location>
        <begin position="27"/>
        <end position="207"/>
    </location>
</feature>
<dbReference type="SUPFAM" id="SSF56112">
    <property type="entry name" value="Protein kinase-like (PK-like)"/>
    <property type="match status" value="1"/>
</dbReference>
<evidence type="ECO:0000256" key="5">
    <source>
        <dbReference type="SAM" id="MobiDB-lite"/>
    </source>
</evidence>
<keyword evidence="1 3" id="KW-0547">Nucleotide-binding</keyword>
<name>G0NIP5_CAEBE</name>
<keyword evidence="2 3" id="KW-0067">ATP-binding</keyword>
<dbReference type="Gene3D" id="1.10.510.10">
    <property type="entry name" value="Transferase(Phosphotransferase) domain 1"/>
    <property type="match status" value="1"/>
</dbReference>
<dbReference type="OrthoDB" id="5979581at2759"/>
<dbReference type="InterPro" id="IPR008271">
    <property type="entry name" value="Ser/Thr_kinase_AS"/>
</dbReference>
<comment type="similarity">
    <text evidence="4">Belongs to the protein kinase superfamily.</text>
</comment>
<dbReference type="PANTHER" id="PTHR24347">
    <property type="entry name" value="SERINE/THREONINE-PROTEIN KINASE"/>
    <property type="match status" value="1"/>
</dbReference>
<dbReference type="eggNOG" id="KOG1164">
    <property type="taxonomic scope" value="Eukaryota"/>
</dbReference>
<evidence type="ECO:0000256" key="2">
    <source>
        <dbReference type="ARBA" id="ARBA00022840"/>
    </source>
</evidence>
<organism evidence="8">
    <name type="scientific">Caenorhabditis brenneri</name>
    <name type="common">Nematode worm</name>
    <dbReference type="NCBI Taxonomy" id="135651"/>
    <lineage>
        <taxon>Eukaryota</taxon>
        <taxon>Metazoa</taxon>
        <taxon>Ecdysozoa</taxon>
        <taxon>Nematoda</taxon>
        <taxon>Chromadorea</taxon>
        <taxon>Rhabditida</taxon>
        <taxon>Rhabditina</taxon>
        <taxon>Rhabditomorpha</taxon>
        <taxon>Rhabditoidea</taxon>
        <taxon>Rhabditidae</taxon>
        <taxon>Peloderinae</taxon>
        <taxon>Caenorhabditis</taxon>
    </lineage>
</organism>
<feature type="binding site" evidence="3">
    <location>
        <position position="55"/>
    </location>
    <ligand>
        <name>ATP</name>
        <dbReference type="ChEBI" id="CHEBI:30616"/>
    </ligand>
</feature>
<proteinExistence type="inferred from homology"/>
<dbReference type="InParanoid" id="G0NIP5"/>
<dbReference type="GO" id="GO:0004674">
    <property type="term" value="F:protein serine/threonine kinase activity"/>
    <property type="evidence" value="ECO:0007669"/>
    <property type="project" value="UniProtKB-KW"/>
</dbReference>
<keyword evidence="4" id="KW-0418">Kinase</keyword>
<sequence length="207" mass="23645">MSNEGDGMEYDPELDGIEVGCVLRGEWLVIGKLGEGAFGEVWRVESKEFKHRAMKIVKTKESHNEIWALKKLVKSRYVPTIHAQWQFGNQTTLVMSLGIGDLKHYREANGSGEFKPRTSMIVTWHVLHALQYLHSQGVVHRDMKEDNICIKYRPSDRIAPILLIDYGHSEDISKAREVKEEDRTLRSSCYSSPHMTEGKQSTKGCDL</sequence>
<feature type="region of interest" description="Disordered" evidence="5">
    <location>
        <begin position="184"/>
        <end position="207"/>
    </location>
</feature>
<evidence type="ECO:0000256" key="1">
    <source>
        <dbReference type="ARBA" id="ARBA00022741"/>
    </source>
</evidence>
<dbReference type="EMBL" id="GL379891">
    <property type="protein sequence ID" value="EGT31904.1"/>
    <property type="molecule type" value="Genomic_DNA"/>
</dbReference>
<gene>
    <name evidence="7" type="ORF">CAEBREN_20596</name>
</gene>
<accession>G0NIP5</accession>
<dbReference type="AlphaFoldDB" id="G0NIP5"/>
<evidence type="ECO:0000313" key="8">
    <source>
        <dbReference type="Proteomes" id="UP000008068"/>
    </source>
</evidence>
<evidence type="ECO:0000256" key="4">
    <source>
        <dbReference type="RuleBase" id="RU000304"/>
    </source>
</evidence>
<dbReference type="Proteomes" id="UP000008068">
    <property type="component" value="Unassembled WGS sequence"/>
</dbReference>
<protein>
    <recommendedName>
        <fullName evidence="6">Protein kinase domain-containing protein</fullName>
    </recommendedName>
</protein>
<evidence type="ECO:0000256" key="3">
    <source>
        <dbReference type="PROSITE-ProRule" id="PRU10141"/>
    </source>
</evidence>
<reference evidence="8" key="1">
    <citation type="submission" date="2011-07" db="EMBL/GenBank/DDBJ databases">
        <authorList>
            <consortium name="Caenorhabditis brenneri Sequencing and Analysis Consortium"/>
            <person name="Wilson R.K."/>
        </authorList>
    </citation>
    <scope>NUCLEOTIDE SEQUENCE [LARGE SCALE GENOMIC DNA]</scope>
    <source>
        <strain evidence="8">PB2801</strain>
    </source>
</reference>
<dbReference type="PROSITE" id="PS00108">
    <property type="entry name" value="PROTEIN_KINASE_ST"/>
    <property type="match status" value="1"/>
</dbReference>
<dbReference type="STRING" id="135651.G0NIP5"/>
<dbReference type="HOGENOM" id="CLU_1327405_0_0_1"/>
<dbReference type="GO" id="GO:0005524">
    <property type="term" value="F:ATP binding"/>
    <property type="evidence" value="ECO:0007669"/>
    <property type="project" value="UniProtKB-UniRule"/>
</dbReference>
<dbReference type="Pfam" id="PF00069">
    <property type="entry name" value="Pkinase"/>
    <property type="match status" value="1"/>
</dbReference>
<keyword evidence="4" id="KW-0723">Serine/threonine-protein kinase</keyword>
<dbReference type="SMART" id="SM00220">
    <property type="entry name" value="S_TKc"/>
    <property type="match status" value="1"/>
</dbReference>